<evidence type="ECO:0000313" key="9">
    <source>
        <dbReference type="Proteomes" id="UP000775872"/>
    </source>
</evidence>
<evidence type="ECO:0000256" key="5">
    <source>
        <dbReference type="ARBA" id="ARBA00023136"/>
    </source>
</evidence>
<comment type="subcellular location">
    <subcellularLocation>
        <location evidence="1">Membrane</location>
        <topology evidence="1">Multi-pass membrane protein</topology>
    </subcellularLocation>
</comment>
<proteinExistence type="inferred from homology"/>
<keyword evidence="4 7" id="KW-1133">Transmembrane helix</keyword>
<reference evidence="9" key="1">
    <citation type="submission" date="2019-06" db="EMBL/GenBank/DDBJ databases">
        <authorList>
            <person name="Broberg M."/>
        </authorList>
    </citation>
    <scope>NUCLEOTIDE SEQUENCE [LARGE SCALE GENOMIC DNA]</scope>
</reference>
<reference evidence="8 9" key="2">
    <citation type="submission" date="2021-10" db="EMBL/GenBank/DDBJ databases">
        <authorList>
            <person name="Piombo E."/>
        </authorList>
    </citation>
    <scope>NUCLEOTIDE SEQUENCE [LARGE SCALE GENOMIC DNA]</scope>
</reference>
<gene>
    <name evidence="8" type="ORF">CSOL1703_00015839</name>
</gene>
<keyword evidence="9" id="KW-1185">Reference proteome</keyword>
<dbReference type="InterPro" id="IPR036259">
    <property type="entry name" value="MFS_trans_sf"/>
</dbReference>
<feature type="transmembrane region" description="Helical" evidence="7">
    <location>
        <begin position="100"/>
        <end position="120"/>
    </location>
</feature>
<dbReference type="OrthoDB" id="6132182at2759"/>
<dbReference type="Gene3D" id="1.20.1250.20">
    <property type="entry name" value="MFS general substrate transporter like domains"/>
    <property type="match status" value="2"/>
</dbReference>
<keyword evidence="3 7" id="KW-0812">Transmembrane</keyword>
<evidence type="ECO:0000256" key="4">
    <source>
        <dbReference type="ARBA" id="ARBA00022989"/>
    </source>
</evidence>
<name>A0A9P0EK45_9HYPO</name>
<feature type="transmembrane region" description="Helical" evidence="7">
    <location>
        <begin position="221"/>
        <end position="243"/>
    </location>
</feature>
<feature type="transmembrane region" description="Helical" evidence="7">
    <location>
        <begin position="152"/>
        <end position="175"/>
    </location>
</feature>
<dbReference type="FunFam" id="1.20.1250.20:FF:000065">
    <property type="entry name" value="Putative MFS pantothenate transporter"/>
    <property type="match status" value="1"/>
</dbReference>
<feature type="transmembrane region" description="Helical" evidence="7">
    <location>
        <begin position="53"/>
        <end position="74"/>
    </location>
</feature>
<dbReference type="EMBL" id="CABFOC020000048">
    <property type="protein sequence ID" value="CAH0054366.1"/>
    <property type="molecule type" value="Genomic_DNA"/>
</dbReference>
<feature type="transmembrane region" description="Helical" evidence="7">
    <location>
        <begin position="450"/>
        <end position="472"/>
    </location>
</feature>
<comment type="similarity">
    <text evidence="6">Belongs to the major facilitator superfamily. Allantoate permease family.</text>
</comment>
<keyword evidence="5 7" id="KW-0472">Membrane</keyword>
<feature type="transmembrane region" description="Helical" evidence="7">
    <location>
        <begin position="358"/>
        <end position="380"/>
    </location>
</feature>
<evidence type="ECO:0000256" key="7">
    <source>
        <dbReference type="SAM" id="Phobius"/>
    </source>
</evidence>
<keyword evidence="2" id="KW-0813">Transport</keyword>
<dbReference type="InterPro" id="IPR011701">
    <property type="entry name" value="MFS"/>
</dbReference>
<dbReference type="GO" id="GO:0022857">
    <property type="term" value="F:transmembrane transporter activity"/>
    <property type="evidence" value="ECO:0007669"/>
    <property type="project" value="InterPro"/>
</dbReference>
<dbReference type="Pfam" id="PF07690">
    <property type="entry name" value="MFS_1"/>
    <property type="match status" value="1"/>
</dbReference>
<evidence type="ECO:0000313" key="8">
    <source>
        <dbReference type="EMBL" id="CAH0054366.1"/>
    </source>
</evidence>
<dbReference type="AlphaFoldDB" id="A0A9P0EK45"/>
<feature type="transmembrane region" description="Helical" evidence="7">
    <location>
        <begin position="386"/>
        <end position="406"/>
    </location>
</feature>
<evidence type="ECO:0000256" key="1">
    <source>
        <dbReference type="ARBA" id="ARBA00004141"/>
    </source>
</evidence>
<evidence type="ECO:0000256" key="2">
    <source>
        <dbReference type="ARBA" id="ARBA00022448"/>
    </source>
</evidence>
<dbReference type="GO" id="GO:0016020">
    <property type="term" value="C:membrane"/>
    <property type="evidence" value="ECO:0007669"/>
    <property type="project" value="UniProtKB-SubCell"/>
</dbReference>
<organism evidence="8 9">
    <name type="scientific">Clonostachys solani</name>
    <dbReference type="NCBI Taxonomy" id="160281"/>
    <lineage>
        <taxon>Eukaryota</taxon>
        <taxon>Fungi</taxon>
        <taxon>Dikarya</taxon>
        <taxon>Ascomycota</taxon>
        <taxon>Pezizomycotina</taxon>
        <taxon>Sordariomycetes</taxon>
        <taxon>Hypocreomycetidae</taxon>
        <taxon>Hypocreales</taxon>
        <taxon>Bionectriaceae</taxon>
        <taxon>Clonostachys</taxon>
    </lineage>
</organism>
<dbReference type="SUPFAM" id="SSF103473">
    <property type="entry name" value="MFS general substrate transporter"/>
    <property type="match status" value="1"/>
</dbReference>
<dbReference type="Proteomes" id="UP000775872">
    <property type="component" value="Unassembled WGS sequence"/>
</dbReference>
<protein>
    <recommendedName>
        <fullName evidence="10">Pantothenate transporter liz1</fullName>
    </recommendedName>
</protein>
<evidence type="ECO:0000256" key="3">
    <source>
        <dbReference type="ARBA" id="ARBA00022692"/>
    </source>
</evidence>
<feature type="transmembrane region" description="Helical" evidence="7">
    <location>
        <begin position="127"/>
        <end position="146"/>
    </location>
</feature>
<comment type="caution">
    <text evidence="8">The sequence shown here is derived from an EMBL/GenBank/DDBJ whole genome shotgun (WGS) entry which is preliminary data.</text>
</comment>
<feature type="transmembrane region" description="Helical" evidence="7">
    <location>
        <begin position="323"/>
        <end position="346"/>
    </location>
</feature>
<dbReference type="PANTHER" id="PTHR43791">
    <property type="entry name" value="PERMEASE-RELATED"/>
    <property type="match status" value="1"/>
</dbReference>
<feature type="transmembrane region" description="Helical" evidence="7">
    <location>
        <begin position="187"/>
        <end position="209"/>
    </location>
</feature>
<accession>A0A9P0EK45</accession>
<dbReference type="PANTHER" id="PTHR43791:SF43">
    <property type="entry name" value="MAJOR FACILITATOR SUPERFAMILY (MFS) PROFILE DOMAIN-CONTAINING PROTEIN"/>
    <property type="match status" value="1"/>
</dbReference>
<evidence type="ECO:0008006" key="10">
    <source>
        <dbReference type="Google" id="ProtNLM"/>
    </source>
</evidence>
<evidence type="ECO:0000256" key="6">
    <source>
        <dbReference type="ARBA" id="ARBA00037968"/>
    </source>
</evidence>
<feature type="transmembrane region" description="Helical" evidence="7">
    <location>
        <begin position="286"/>
        <end position="303"/>
    </location>
</feature>
<sequence length="494" mass="55407">MGDALKVQPLTSVTATVIESDKNQLDVNENAWIRLMTVLHWYPKDMPAVEKKLVLKLDLMILIYGCLCFFTKYLDQASLTNAYVTGMKEELNMLGNELNYATIAFWSSYCVSMIPACYYLTRYPVNVVLPLCEIGWGITTFGLAWAKNVETVYAMRFFVGLFEACSFTGVIYVIGSWMRKTEIARRVAFFYAAAPLGTMFAGYLQTAAYRGLRGVGGLSGWRWLFIVDAIITIPISFLGFFVFPDVPHRRKPRCLNEEEHKLACDRIAGQTAPSQLKVSKDIFARVFHRWHWYLFVALWSIGNQNNQVSGTPFSLYLKGNSDIYSITQINTLPTVATAISIVTAFVTCTIADRIERFWPMLLIVTIPVIVSHALLVAWNVGESGRLAAFMISGVEGGLFPLSMSWATVTMANDAEERAVVTASMNAIGQAIVAWSQLLQFPAIKAPRFETGFLSGLITSVVQLGIIGLLIWFSHRSNKYQAKIEAENEQRERED</sequence>
<feature type="transmembrane region" description="Helical" evidence="7">
    <location>
        <begin position="418"/>
        <end position="438"/>
    </location>
</feature>